<keyword evidence="1" id="KW-1133">Transmembrane helix</keyword>
<keyword evidence="1" id="KW-0472">Membrane</keyword>
<name>A0A3E4LYS4_9FIRM</name>
<feature type="transmembrane region" description="Helical" evidence="1">
    <location>
        <begin position="26"/>
        <end position="46"/>
    </location>
</feature>
<sequence>MNIAINNDPDVEYKNEVILGYTLKEAVCIVAAIAIVVSVTVGAYVLKGIDPDKGCYIGIPFAFPIIFFGFRKFDGLTLFQLIREMKYERKTKCLTYDADEVEEYTTPVTLVKSEMRKKK</sequence>
<keyword evidence="1" id="KW-0812">Transmembrane</keyword>
<gene>
    <name evidence="2" type="ORF">DXD13_09465</name>
</gene>
<dbReference type="Pfam" id="PF12666">
    <property type="entry name" value="PrgI"/>
    <property type="match status" value="1"/>
</dbReference>
<organism evidence="2 3">
    <name type="scientific">Agathobacter rectalis</name>
    <dbReference type="NCBI Taxonomy" id="39491"/>
    <lineage>
        <taxon>Bacteria</taxon>
        <taxon>Bacillati</taxon>
        <taxon>Bacillota</taxon>
        <taxon>Clostridia</taxon>
        <taxon>Lachnospirales</taxon>
        <taxon>Lachnospiraceae</taxon>
        <taxon>Agathobacter</taxon>
    </lineage>
</organism>
<evidence type="ECO:0000256" key="1">
    <source>
        <dbReference type="SAM" id="Phobius"/>
    </source>
</evidence>
<evidence type="ECO:0000313" key="2">
    <source>
        <dbReference type="EMBL" id="RGK42613.1"/>
    </source>
</evidence>
<dbReference type="RefSeq" id="WP_117686167.1">
    <property type="nucleotide sequence ID" value="NZ_QSQP01000010.1"/>
</dbReference>
<protein>
    <submittedName>
        <fullName evidence="2">PrgI family protein</fullName>
    </submittedName>
</protein>
<feature type="transmembrane region" description="Helical" evidence="1">
    <location>
        <begin position="58"/>
        <end position="82"/>
    </location>
</feature>
<accession>A0A3E4LYS4</accession>
<dbReference type="Proteomes" id="UP000261052">
    <property type="component" value="Unassembled WGS sequence"/>
</dbReference>
<dbReference type="EMBL" id="QSQP01000010">
    <property type="protein sequence ID" value="RGK42613.1"/>
    <property type="molecule type" value="Genomic_DNA"/>
</dbReference>
<dbReference type="AlphaFoldDB" id="A0A3E4LYS4"/>
<comment type="caution">
    <text evidence="2">The sequence shown here is derived from an EMBL/GenBank/DDBJ whole genome shotgun (WGS) entry which is preliminary data.</text>
</comment>
<dbReference type="InterPro" id="IPR024414">
    <property type="entry name" value="Uncharacterised_PrgI"/>
</dbReference>
<reference evidence="2 3" key="1">
    <citation type="submission" date="2018-08" db="EMBL/GenBank/DDBJ databases">
        <title>A genome reference for cultivated species of the human gut microbiota.</title>
        <authorList>
            <person name="Zou Y."/>
            <person name="Xue W."/>
            <person name="Luo G."/>
        </authorList>
    </citation>
    <scope>NUCLEOTIDE SEQUENCE [LARGE SCALE GENOMIC DNA]</scope>
    <source>
        <strain evidence="2 3">TF11-15AC</strain>
    </source>
</reference>
<proteinExistence type="predicted"/>
<evidence type="ECO:0000313" key="3">
    <source>
        <dbReference type="Proteomes" id="UP000261052"/>
    </source>
</evidence>